<evidence type="ECO:0000313" key="4">
    <source>
        <dbReference type="RefSeq" id="XP_021839206.2"/>
    </source>
</evidence>
<dbReference type="GeneID" id="110778983"/>
<accession>A0A9R0HY90</accession>
<dbReference type="InterPro" id="IPR017451">
    <property type="entry name" value="F-box-assoc_interact_dom"/>
</dbReference>
<organism evidence="3 4">
    <name type="scientific">Spinacia oleracea</name>
    <name type="common">Spinach</name>
    <dbReference type="NCBI Taxonomy" id="3562"/>
    <lineage>
        <taxon>Eukaryota</taxon>
        <taxon>Viridiplantae</taxon>
        <taxon>Streptophyta</taxon>
        <taxon>Embryophyta</taxon>
        <taxon>Tracheophyta</taxon>
        <taxon>Spermatophyta</taxon>
        <taxon>Magnoliopsida</taxon>
        <taxon>eudicotyledons</taxon>
        <taxon>Gunneridae</taxon>
        <taxon>Pentapetalae</taxon>
        <taxon>Caryophyllales</taxon>
        <taxon>Chenopodiaceae</taxon>
        <taxon>Chenopodioideae</taxon>
        <taxon>Anserineae</taxon>
        <taxon>Spinacia</taxon>
    </lineage>
</organism>
<dbReference type="InterPro" id="IPR013187">
    <property type="entry name" value="F-box-assoc_dom_typ3"/>
</dbReference>
<dbReference type="RefSeq" id="XP_056691174.1">
    <property type="nucleotide sequence ID" value="XM_056835196.1"/>
</dbReference>
<dbReference type="Pfam" id="PF00646">
    <property type="entry name" value="F-box"/>
    <property type="match status" value="1"/>
</dbReference>
<evidence type="ECO:0000313" key="3">
    <source>
        <dbReference type="Proteomes" id="UP000813463"/>
    </source>
</evidence>
<keyword evidence="3" id="KW-1185">Reference proteome</keyword>
<protein>
    <submittedName>
        <fullName evidence="4 5">F-box/kelch-repeat protein At3g23880</fullName>
    </submittedName>
</protein>
<dbReference type="NCBIfam" id="TIGR01640">
    <property type="entry name" value="F_box_assoc_1"/>
    <property type="match status" value="1"/>
</dbReference>
<dbReference type="SUPFAM" id="SSF81383">
    <property type="entry name" value="F-box domain"/>
    <property type="match status" value="1"/>
</dbReference>
<dbReference type="KEGG" id="soe:110778983"/>
<dbReference type="PANTHER" id="PTHR31672">
    <property type="entry name" value="BNACNNG10540D PROTEIN"/>
    <property type="match status" value="1"/>
</dbReference>
<proteinExistence type="predicted"/>
<dbReference type="Gene3D" id="1.20.1280.50">
    <property type="match status" value="1"/>
</dbReference>
<sequence length="498" mass="56521">MSDNAPKITQEIWSEIWKKLPVKTLGQCLCVCKPWNTIVTSSSFVAAHTQNSSQGEGDSLLLYKHFTNAPQKNEEYTFFLDSSKKESDLEPRYTLTCPFMARDGGNYFRVVGSVNGLICLSDDLFGYTYLVILWNPLLRKYIRLPVPRVNYVLKGAHISSFGFGYDSRKATHKVVRVSYMRVKDKVMDVTPPLVELYSVNEGKWRNISADGVVDICICDYWWSQCFLNRAIHWVAWERDATTFAFCRNLFLIFDVEEEKFKRMKFPDAIAKECTLDLSVTEYCSKLSVFHSVLKGGAAGNEMKRCEIWVKGEYSVGNSWSKMVSIEINSSASFGWVQCLRKNGDVLGFTKKGDLVSYDPLMKEIKRMGIRGCWRSWFTCSYTESLTLLDRKNGVGTYDKATGQKKKLKYELKVLPNGFLDMEEKVVDGKRGCKGDQSGGLGSSAYHQGKFILMEQLMKLDGGTMNREPEEYCSMADMDLSDFISKAKSMATYLAAGGR</sequence>
<dbReference type="RefSeq" id="XP_021839207.2">
    <property type="nucleotide sequence ID" value="XM_021983515.2"/>
</dbReference>
<dbReference type="Proteomes" id="UP000813463">
    <property type="component" value="Chromosome 1"/>
</dbReference>
<dbReference type="AlphaFoldDB" id="A0A9R0HY90"/>
<evidence type="ECO:0000259" key="2">
    <source>
        <dbReference type="Pfam" id="PF08268"/>
    </source>
</evidence>
<dbReference type="InterPro" id="IPR001810">
    <property type="entry name" value="F-box_dom"/>
</dbReference>
<evidence type="ECO:0000313" key="6">
    <source>
        <dbReference type="RefSeq" id="XP_056691172.1"/>
    </source>
</evidence>
<dbReference type="InterPro" id="IPR050796">
    <property type="entry name" value="SCF_F-box_component"/>
</dbReference>
<dbReference type="RefSeq" id="XP_056691172.1">
    <property type="nucleotide sequence ID" value="XM_056835194.1"/>
</dbReference>
<dbReference type="PANTHER" id="PTHR31672:SF10">
    <property type="entry name" value="F-BOX DOMAIN-CONTAINING PROTEIN"/>
    <property type="match status" value="1"/>
</dbReference>
<evidence type="ECO:0000313" key="5">
    <source>
        <dbReference type="RefSeq" id="XP_021839207.2"/>
    </source>
</evidence>
<dbReference type="RefSeq" id="XP_021839206.2">
    <property type="nucleotide sequence ID" value="XM_021983514.2"/>
</dbReference>
<dbReference type="Pfam" id="PF08268">
    <property type="entry name" value="FBA_3"/>
    <property type="match status" value="1"/>
</dbReference>
<evidence type="ECO:0000313" key="7">
    <source>
        <dbReference type="RefSeq" id="XP_056691174.1"/>
    </source>
</evidence>
<evidence type="ECO:0000259" key="1">
    <source>
        <dbReference type="Pfam" id="PF00646"/>
    </source>
</evidence>
<reference evidence="4 5" key="2">
    <citation type="submission" date="2025-05" db="UniProtKB">
        <authorList>
            <consortium name="RefSeq"/>
        </authorList>
    </citation>
    <scope>IDENTIFICATION</scope>
    <source>
        <tissue evidence="4 5">Leaf</tissue>
    </source>
</reference>
<reference evidence="3" key="1">
    <citation type="journal article" date="2021" name="Nat. Commun.">
        <title>Genomic analyses provide insights into spinach domestication and the genetic basis of agronomic traits.</title>
        <authorList>
            <person name="Cai X."/>
            <person name="Sun X."/>
            <person name="Xu C."/>
            <person name="Sun H."/>
            <person name="Wang X."/>
            <person name="Ge C."/>
            <person name="Zhang Z."/>
            <person name="Wang Q."/>
            <person name="Fei Z."/>
            <person name="Jiao C."/>
            <person name="Wang Q."/>
        </authorList>
    </citation>
    <scope>NUCLEOTIDE SEQUENCE [LARGE SCALE GENOMIC DNA]</scope>
    <source>
        <strain evidence="3">cv. Varoflay</strain>
    </source>
</reference>
<dbReference type="InterPro" id="IPR036047">
    <property type="entry name" value="F-box-like_dom_sf"/>
</dbReference>
<gene>
    <name evidence="4 5 6 7" type="primary">LOC110778983</name>
</gene>
<feature type="domain" description="F-box associated beta-propeller type 3" evidence="2">
    <location>
        <begin position="72"/>
        <end position="378"/>
    </location>
</feature>
<name>A0A9R0HY90_SPIOL</name>
<feature type="domain" description="F-box" evidence="1">
    <location>
        <begin position="10"/>
        <end position="44"/>
    </location>
</feature>